<evidence type="ECO:0000256" key="4">
    <source>
        <dbReference type="ARBA" id="ARBA00022837"/>
    </source>
</evidence>
<comment type="similarity">
    <text evidence="1">Belongs to the sulfatase family.</text>
</comment>
<evidence type="ECO:0000313" key="7">
    <source>
        <dbReference type="EMBL" id="RBP39579.1"/>
    </source>
</evidence>
<dbReference type="SUPFAM" id="SSF53649">
    <property type="entry name" value="Alkaline phosphatase-like"/>
    <property type="match status" value="1"/>
</dbReference>
<reference evidence="7 8" key="1">
    <citation type="submission" date="2018-06" db="EMBL/GenBank/DDBJ databases">
        <title>Genomic Encyclopedia of Type Strains, Phase IV (KMG-IV): sequencing the most valuable type-strain genomes for metagenomic binning, comparative biology and taxonomic classification.</title>
        <authorList>
            <person name="Goeker M."/>
        </authorList>
    </citation>
    <scope>NUCLEOTIDE SEQUENCE [LARGE SCALE GENOMIC DNA]</scope>
    <source>
        <strain evidence="7 8">DSM 25532</strain>
    </source>
</reference>
<evidence type="ECO:0000256" key="5">
    <source>
        <dbReference type="SAM" id="SignalP"/>
    </source>
</evidence>
<dbReference type="GO" id="GO:0046872">
    <property type="term" value="F:metal ion binding"/>
    <property type="evidence" value="ECO:0007669"/>
    <property type="project" value="UniProtKB-KW"/>
</dbReference>
<dbReference type="OrthoDB" id="974590at2"/>
<dbReference type="Gene3D" id="3.30.1120.10">
    <property type="match status" value="1"/>
</dbReference>
<feature type="domain" description="Sulfatase N-terminal" evidence="6">
    <location>
        <begin position="32"/>
        <end position="326"/>
    </location>
</feature>
<keyword evidence="4" id="KW-0106">Calcium</keyword>
<dbReference type="PROSITE" id="PS00523">
    <property type="entry name" value="SULFATASE_1"/>
    <property type="match status" value="1"/>
</dbReference>
<keyword evidence="3" id="KW-0378">Hydrolase</keyword>
<keyword evidence="5" id="KW-0732">Signal</keyword>
<protein>
    <submittedName>
        <fullName evidence="7">Arylsulfatase A-like enzyme</fullName>
    </submittedName>
</protein>
<comment type="caution">
    <text evidence="7">The sequence shown here is derived from an EMBL/GenBank/DDBJ whole genome shotgun (WGS) entry which is preliminary data.</text>
</comment>
<keyword evidence="2" id="KW-0479">Metal-binding</keyword>
<evidence type="ECO:0000259" key="6">
    <source>
        <dbReference type="Pfam" id="PF00884"/>
    </source>
</evidence>
<name>A0A366HCM5_9BACT</name>
<proteinExistence type="inferred from homology"/>
<dbReference type="GO" id="GO:0004065">
    <property type="term" value="F:arylsulfatase activity"/>
    <property type="evidence" value="ECO:0007669"/>
    <property type="project" value="TreeGrafter"/>
</dbReference>
<keyword evidence="8" id="KW-1185">Reference proteome</keyword>
<dbReference type="EMBL" id="QNRR01000009">
    <property type="protein sequence ID" value="RBP39579.1"/>
    <property type="molecule type" value="Genomic_DNA"/>
</dbReference>
<dbReference type="Proteomes" id="UP000253426">
    <property type="component" value="Unassembled WGS sequence"/>
</dbReference>
<dbReference type="PANTHER" id="PTHR42693">
    <property type="entry name" value="ARYLSULFATASE FAMILY MEMBER"/>
    <property type="match status" value="1"/>
</dbReference>
<dbReference type="InterPro" id="IPR024607">
    <property type="entry name" value="Sulfatase_CS"/>
</dbReference>
<dbReference type="PANTHER" id="PTHR42693:SF53">
    <property type="entry name" value="ENDO-4-O-SULFATASE"/>
    <property type="match status" value="1"/>
</dbReference>
<evidence type="ECO:0000256" key="3">
    <source>
        <dbReference type="ARBA" id="ARBA00022801"/>
    </source>
</evidence>
<evidence type="ECO:0000313" key="8">
    <source>
        <dbReference type="Proteomes" id="UP000253426"/>
    </source>
</evidence>
<dbReference type="InterPro" id="IPR050738">
    <property type="entry name" value="Sulfatase"/>
</dbReference>
<dbReference type="InterPro" id="IPR000917">
    <property type="entry name" value="Sulfatase_N"/>
</dbReference>
<feature type="chain" id="PRO_5016933511" evidence="5">
    <location>
        <begin position="28"/>
        <end position="484"/>
    </location>
</feature>
<accession>A0A366HCM5</accession>
<evidence type="ECO:0000256" key="1">
    <source>
        <dbReference type="ARBA" id="ARBA00008779"/>
    </source>
</evidence>
<gene>
    <name evidence="7" type="ORF">DES53_1096</name>
</gene>
<feature type="signal peptide" evidence="5">
    <location>
        <begin position="1"/>
        <end position="27"/>
    </location>
</feature>
<dbReference type="InterPro" id="IPR017850">
    <property type="entry name" value="Alkaline_phosphatase_core_sf"/>
</dbReference>
<organism evidence="7 8">
    <name type="scientific">Roseimicrobium gellanilyticum</name>
    <dbReference type="NCBI Taxonomy" id="748857"/>
    <lineage>
        <taxon>Bacteria</taxon>
        <taxon>Pseudomonadati</taxon>
        <taxon>Verrucomicrobiota</taxon>
        <taxon>Verrucomicrobiia</taxon>
        <taxon>Verrucomicrobiales</taxon>
        <taxon>Verrucomicrobiaceae</taxon>
        <taxon>Roseimicrobium</taxon>
    </lineage>
</organism>
<dbReference type="Pfam" id="PF00884">
    <property type="entry name" value="Sulfatase"/>
    <property type="match status" value="1"/>
</dbReference>
<evidence type="ECO:0000256" key="2">
    <source>
        <dbReference type="ARBA" id="ARBA00022723"/>
    </source>
</evidence>
<dbReference type="AlphaFoldDB" id="A0A366HCM5"/>
<dbReference type="Gene3D" id="3.40.720.10">
    <property type="entry name" value="Alkaline Phosphatase, subunit A"/>
    <property type="match status" value="1"/>
</dbReference>
<sequence length="484" mass="53825">MLTSLRRLTCAAVVACSSLALMSTLRAVDNLPNIVLVMADDQGWGDMAYNGHPHLKTPNFDAMAKEGVRFDNFHAAAPVCSPTRGSVLTGRTPNRYGVFQWGWPLRPQELTLAEALKQADYRTGHFGKWHLGSVRKDQPTSPGAQGFDAWVSSPNFFDLDPILSERGKATQFQGDSSDITADLAIQFIKESVEKEQRFVAVVWFGSPHNPHKALKADRELYADLPKNAQDFYGEITAMDRAFGRIRDTLKELGLRKNTLLWYYSDNGALPKIGSTGGRRGNKGAVYEGGLAVPALLEWPAKFPEPKVITEPCVTSDIFPTLLDITDLEPDKSRPLDGVSLMPLLEGTVKKRSQPIGFWDSPIRGIGTPAKQWMEEQMAAEKEGREPTPEPQAFAEAGQIKEHFAPQKYPGHSAWLDGNWKLHRMEDPKTGAVSWELYDLANDPDESRVLLAEQPERVPQMQEALERWLESVAKSLNGGDYVDKP</sequence>